<dbReference type="InterPro" id="IPR035906">
    <property type="entry name" value="MetI-like_sf"/>
</dbReference>
<dbReference type="GO" id="GO:0005886">
    <property type="term" value="C:plasma membrane"/>
    <property type="evidence" value="ECO:0007669"/>
    <property type="project" value="UniProtKB-SubCell"/>
</dbReference>
<feature type="transmembrane region" description="Helical" evidence="6">
    <location>
        <begin position="124"/>
        <end position="155"/>
    </location>
</feature>
<dbReference type="Gene3D" id="1.10.3720.10">
    <property type="entry name" value="MetI-like"/>
    <property type="match status" value="1"/>
</dbReference>
<dbReference type="GO" id="GO:0031460">
    <property type="term" value="P:glycine betaine transport"/>
    <property type="evidence" value="ECO:0007669"/>
    <property type="project" value="TreeGrafter"/>
</dbReference>
<organism evidence="9 10">
    <name type="scientific">Candidatus Dormiibacter inghamiae</name>
    <dbReference type="NCBI Taxonomy" id="3127013"/>
    <lineage>
        <taxon>Bacteria</taxon>
        <taxon>Bacillati</taxon>
        <taxon>Candidatus Dormiibacterota</taxon>
        <taxon>Candidatus Dormibacteria</taxon>
        <taxon>Candidatus Dormibacterales</taxon>
        <taxon>Candidatus Dormibacteraceae</taxon>
        <taxon>Candidatus Dormiibacter</taxon>
    </lineage>
</organism>
<feature type="transmembrane region" description="Helical" evidence="6">
    <location>
        <begin position="84"/>
        <end position="103"/>
    </location>
</feature>
<dbReference type="GO" id="GO:0055085">
    <property type="term" value="P:transmembrane transport"/>
    <property type="evidence" value="ECO:0007669"/>
    <property type="project" value="InterPro"/>
</dbReference>
<feature type="domain" description="ABC transmembrane type-1" evidence="8">
    <location>
        <begin position="78"/>
        <end position="259"/>
    </location>
</feature>
<protein>
    <submittedName>
        <fullName evidence="9">ABC transporter permease</fullName>
    </submittedName>
</protein>
<dbReference type="AlphaFoldDB" id="A0A934KIQ7"/>
<dbReference type="Pfam" id="PF00528">
    <property type="entry name" value="BPD_transp_1"/>
    <property type="match status" value="1"/>
</dbReference>
<feature type="transmembrane region" description="Helical" evidence="6">
    <location>
        <begin position="35"/>
        <end position="56"/>
    </location>
</feature>
<evidence type="ECO:0000313" key="10">
    <source>
        <dbReference type="Proteomes" id="UP000620075"/>
    </source>
</evidence>
<keyword evidence="5 6" id="KW-0472">Membrane</keyword>
<evidence type="ECO:0000256" key="2">
    <source>
        <dbReference type="ARBA" id="ARBA00022448"/>
    </source>
</evidence>
<dbReference type="PANTHER" id="PTHR30177">
    <property type="entry name" value="GLYCINE BETAINE/L-PROLINE TRANSPORT SYSTEM PERMEASE PROTEIN PROW"/>
    <property type="match status" value="1"/>
</dbReference>
<keyword evidence="4 6" id="KW-1133">Transmembrane helix</keyword>
<name>A0A934KIQ7_9BACT</name>
<dbReference type="PANTHER" id="PTHR30177:SF4">
    <property type="entry name" value="OSMOPROTECTANT IMPORT PERMEASE PROTEIN OSMW"/>
    <property type="match status" value="1"/>
</dbReference>
<evidence type="ECO:0000256" key="3">
    <source>
        <dbReference type="ARBA" id="ARBA00022692"/>
    </source>
</evidence>
<sequence>MAIVAPPEAGPTAARQPPSAAAQPGAAGRSWARRLGGYAVTPALLALAAAALYAYVSSHALDNVERRSLNSEYIATRAVQHVELTLAVTALVILIAVPAGILLTRPLTRRVAPLLVGIANIGQAVPSIGVLVLFALVIGIGPGIAIAAFVIYAILPVLRNTMVGLQQVQPSVIEAGRGMGMSKNRVLAQLELPLAVPVVLAGVRTALVISVGTVALATFVNAGGLGDIINNGITTNRAVVTVTGSVLTAILALLVDWVAGIAEDLLKPRGL</sequence>
<dbReference type="RefSeq" id="WP_338177799.1">
    <property type="nucleotide sequence ID" value="NZ_JAEKNQ010000024.1"/>
</dbReference>
<feature type="region of interest" description="Disordered" evidence="7">
    <location>
        <begin position="1"/>
        <end position="24"/>
    </location>
</feature>
<comment type="similarity">
    <text evidence="6">Belongs to the binding-protein-dependent transport system permease family.</text>
</comment>
<accession>A0A934KIQ7</accession>
<evidence type="ECO:0000256" key="7">
    <source>
        <dbReference type="SAM" id="MobiDB-lite"/>
    </source>
</evidence>
<dbReference type="PROSITE" id="PS50928">
    <property type="entry name" value="ABC_TM1"/>
    <property type="match status" value="1"/>
</dbReference>
<reference evidence="9 10" key="1">
    <citation type="submission" date="2020-10" db="EMBL/GenBank/DDBJ databases">
        <title>Ca. Dormibacterota MAGs.</title>
        <authorList>
            <person name="Montgomery K."/>
        </authorList>
    </citation>
    <scope>NUCLEOTIDE SEQUENCE [LARGE SCALE GENOMIC DNA]</scope>
    <source>
        <strain evidence="9">SC8811_S16_3</strain>
    </source>
</reference>
<gene>
    <name evidence="9" type="ORF">JF888_06455</name>
</gene>
<dbReference type="FunFam" id="1.10.3720.10:FF:000001">
    <property type="entry name" value="Glycine betaine ABC transporter, permease"/>
    <property type="match status" value="1"/>
</dbReference>
<evidence type="ECO:0000313" key="9">
    <source>
        <dbReference type="EMBL" id="MBJ7602820.1"/>
    </source>
</evidence>
<evidence type="ECO:0000256" key="6">
    <source>
        <dbReference type="RuleBase" id="RU363032"/>
    </source>
</evidence>
<feature type="transmembrane region" description="Helical" evidence="6">
    <location>
        <begin position="238"/>
        <end position="262"/>
    </location>
</feature>
<evidence type="ECO:0000256" key="4">
    <source>
        <dbReference type="ARBA" id="ARBA00022989"/>
    </source>
</evidence>
<keyword evidence="3 6" id="KW-0812">Transmembrane</keyword>
<dbReference type="SUPFAM" id="SSF161098">
    <property type="entry name" value="MetI-like"/>
    <property type="match status" value="1"/>
</dbReference>
<comment type="caution">
    <text evidence="9">The sequence shown here is derived from an EMBL/GenBank/DDBJ whole genome shotgun (WGS) entry which is preliminary data.</text>
</comment>
<dbReference type="EMBL" id="JAEKNQ010000024">
    <property type="protein sequence ID" value="MBJ7602820.1"/>
    <property type="molecule type" value="Genomic_DNA"/>
</dbReference>
<dbReference type="InterPro" id="IPR000515">
    <property type="entry name" value="MetI-like"/>
</dbReference>
<evidence type="ECO:0000256" key="5">
    <source>
        <dbReference type="ARBA" id="ARBA00023136"/>
    </source>
</evidence>
<evidence type="ECO:0000256" key="1">
    <source>
        <dbReference type="ARBA" id="ARBA00004141"/>
    </source>
</evidence>
<comment type="subcellular location">
    <subcellularLocation>
        <location evidence="6">Cell membrane</location>
        <topology evidence="6">Multi-pass membrane protein</topology>
    </subcellularLocation>
    <subcellularLocation>
        <location evidence="1">Membrane</location>
        <topology evidence="1">Multi-pass membrane protein</topology>
    </subcellularLocation>
</comment>
<feature type="compositionally biased region" description="Low complexity" evidence="7">
    <location>
        <begin position="13"/>
        <end position="24"/>
    </location>
</feature>
<proteinExistence type="inferred from homology"/>
<dbReference type="Proteomes" id="UP000620075">
    <property type="component" value="Unassembled WGS sequence"/>
</dbReference>
<evidence type="ECO:0000259" key="8">
    <source>
        <dbReference type="PROSITE" id="PS50928"/>
    </source>
</evidence>
<feature type="transmembrane region" description="Helical" evidence="6">
    <location>
        <begin position="194"/>
        <end position="217"/>
    </location>
</feature>
<dbReference type="CDD" id="cd06261">
    <property type="entry name" value="TM_PBP2"/>
    <property type="match status" value="1"/>
</dbReference>
<keyword evidence="2 6" id="KW-0813">Transport</keyword>
<dbReference type="InterPro" id="IPR051204">
    <property type="entry name" value="ABC_transp_perm/SBD"/>
</dbReference>